<keyword evidence="9 16" id="KW-0430">Lectin</keyword>
<dbReference type="PANTHER" id="PTHR11675:SF131">
    <property type="entry name" value="POLYPEPTIDE N-ACETYLGALACTOSAMINYLTRANSFERASE 9-RELATED"/>
    <property type="match status" value="1"/>
</dbReference>
<reference evidence="18" key="1">
    <citation type="submission" date="2022-01" db="EMBL/GenBank/DDBJ databases">
        <authorList>
            <person name="King R."/>
        </authorList>
    </citation>
    <scope>NUCLEOTIDE SEQUENCE</scope>
</reference>
<evidence type="ECO:0000256" key="11">
    <source>
        <dbReference type="ARBA" id="ARBA00022989"/>
    </source>
</evidence>
<name>A0A9P0CYF8_9CUCU</name>
<dbReference type="SMART" id="SM00458">
    <property type="entry name" value="RICIN"/>
    <property type="match status" value="1"/>
</dbReference>
<dbReference type="EC" id="2.4.1.-" evidence="16"/>
<keyword evidence="7 16" id="KW-0812">Transmembrane</keyword>
<evidence type="ECO:0000259" key="17">
    <source>
        <dbReference type="SMART" id="SM00458"/>
    </source>
</evidence>
<evidence type="ECO:0000256" key="6">
    <source>
        <dbReference type="ARBA" id="ARBA00022679"/>
    </source>
</evidence>
<proteinExistence type="inferred from homology"/>
<accession>A0A9P0CYF8</accession>
<evidence type="ECO:0000256" key="2">
    <source>
        <dbReference type="ARBA" id="ARBA00004323"/>
    </source>
</evidence>
<dbReference type="PROSITE" id="PS50231">
    <property type="entry name" value="RICIN_B_LECTIN"/>
    <property type="match status" value="1"/>
</dbReference>
<evidence type="ECO:0000256" key="10">
    <source>
        <dbReference type="ARBA" id="ARBA00022968"/>
    </source>
</evidence>
<dbReference type="EMBL" id="OV651818">
    <property type="protein sequence ID" value="CAH1111627.1"/>
    <property type="molecule type" value="Genomic_DNA"/>
</dbReference>
<keyword evidence="15 16" id="KW-0464">Manganese</keyword>
<dbReference type="GO" id="GO:0000139">
    <property type="term" value="C:Golgi membrane"/>
    <property type="evidence" value="ECO:0007669"/>
    <property type="project" value="UniProtKB-SubCell"/>
</dbReference>
<sequence length="595" mass="69634">MKTIFFKQKYIVPIYAFIIIIWMLAGYHLIIATTKYTEDTEDLNERISGNLNTELSVNKWLKQIQQEEIKKPNIILNQPFQKHIIYQKEQYGDMGKPVELPKDLSPEIQKIIDDGWRKNSFNQYVSDLISVKRSLPDPRDEWCTYPYRYNVKLPKTSVIICFYNEAWSVLLRTVHSILNRSPPNLIHEIILIDDFSDMDHLKQPLVDYWANEYKVRIIRNKKREGLIRARLIGTAHAKGEVLTFLDSHIEVAPGWLEPLLDRINTNYTTVVCPVIDTIKADTFEYAYGNEVFVGGFDWNLLFSWHSIPERENKNRFNPAEPVNSPTMAGGLFSISKKFFEELGTYDEGFEVWGAENLELSFKTWMCGGTLEIIPCSHVGHVFRDSFPYGPSKNDSNENYLRRNLRRLAEVWLDDYKKYHYQRRGEPDVPMGDITERIKLRKNLGCKSFKWFIDNVYPELFIPEFIKGYGMIGANQMCLDNWVESNDIYQPITLKKCYSTSLGGSQFWYYSDKNEIRKEEYCVDYSGDENIGVRLYPCHGNYGTQQWDYQQETGFIINPLSQRCLKVSDDMSNLEVKNCDSGDVNQRWIIENVRIG</sequence>
<dbReference type="Pfam" id="PF00652">
    <property type="entry name" value="Ricin_B_lectin"/>
    <property type="match status" value="1"/>
</dbReference>
<dbReference type="SUPFAM" id="SSF53448">
    <property type="entry name" value="Nucleotide-diphospho-sugar transferases"/>
    <property type="match status" value="1"/>
</dbReference>
<comment type="pathway">
    <text evidence="3 16">Protein modification; protein glycosylation.</text>
</comment>
<comment type="similarity">
    <text evidence="4 16">Belongs to the glycosyltransferase 2 family. GalNAc-T subfamily.</text>
</comment>
<evidence type="ECO:0000256" key="12">
    <source>
        <dbReference type="ARBA" id="ARBA00023034"/>
    </source>
</evidence>
<dbReference type="CDD" id="cd02510">
    <property type="entry name" value="pp-GalNAc-T"/>
    <property type="match status" value="1"/>
</dbReference>
<keyword evidence="14 16" id="KW-1015">Disulfide bond</keyword>
<evidence type="ECO:0000256" key="9">
    <source>
        <dbReference type="ARBA" id="ARBA00022734"/>
    </source>
</evidence>
<dbReference type="InterPro" id="IPR000772">
    <property type="entry name" value="Ricin_B_lectin"/>
</dbReference>
<dbReference type="InterPro" id="IPR035992">
    <property type="entry name" value="Ricin_B-like_lectins"/>
</dbReference>
<dbReference type="SUPFAM" id="SSF50370">
    <property type="entry name" value="Ricin B-like lectins"/>
    <property type="match status" value="1"/>
</dbReference>
<evidence type="ECO:0000256" key="4">
    <source>
        <dbReference type="ARBA" id="ARBA00005680"/>
    </source>
</evidence>
<dbReference type="GO" id="GO:0030246">
    <property type="term" value="F:carbohydrate binding"/>
    <property type="evidence" value="ECO:0007669"/>
    <property type="project" value="UniProtKB-KW"/>
</dbReference>
<dbReference type="AlphaFoldDB" id="A0A9P0CYF8"/>
<dbReference type="Proteomes" id="UP001153636">
    <property type="component" value="Chromosome 6"/>
</dbReference>
<evidence type="ECO:0000313" key="19">
    <source>
        <dbReference type="Proteomes" id="UP001153636"/>
    </source>
</evidence>
<dbReference type="Gene3D" id="3.90.550.10">
    <property type="entry name" value="Spore Coat Polysaccharide Biosynthesis Protein SpsA, Chain A"/>
    <property type="match status" value="1"/>
</dbReference>
<dbReference type="PANTHER" id="PTHR11675">
    <property type="entry name" value="N-ACETYLGALACTOSAMINYLTRANSFERASE"/>
    <property type="match status" value="1"/>
</dbReference>
<dbReference type="GO" id="GO:0004653">
    <property type="term" value="F:polypeptide N-acetylgalactosaminyltransferase activity"/>
    <property type="evidence" value="ECO:0007669"/>
    <property type="project" value="UniProtKB-ARBA"/>
</dbReference>
<keyword evidence="19" id="KW-1185">Reference proteome</keyword>
<keyword evidence="12 16" id="KW-0333">Golgi apparatus</keyword>
<comment type="cofactor">
    <cofactor evidence="1 16">
        <name>Mn(2+)</name>
        <dbReference type="ChEBI" id="CHEBI:29035"/>
    </cofactor>
</comment>
<evidence type="ECO:0000256" key="5">
    <source>
        <dbReference type="ARBA" id="ARBA00022676"/>
    </source>
</evidence>
<evidence type="ECO:0000256" key="13">
    <source>
        <dbReference type="ARBA" id="ARBA00023136"/>
    </source>
</evidence>
<feature type="domain" description="Ricin B lectin" evidence="17">
    <location>
        <begin position="466"/>
        <end position="590"/>
    </location>
</feature>
<keyword evidence="5 16" id="KW-0328">Glycosyltransferase</keyword>
<evidence type="ECO:0000256" key="15">
    <source>
        <dbReference type="ARBA" id="ARBA00023211"/>
    </source>
</evidence>
<keyword evidence="8" id="KW-0479">Metal-binding</keyword>
<protein>
    <recommendedName>
        <fullName evidence="16">Polypeptide N-acetylgalactosaminyltransferase</fullName>
        <ecNumber evidence="16">2.4.1.-</ecNumber>
    </recommendedName>
    <alternativeName>
        <fullName evidence="16">Protein-UDP acetylgalactosaminyltransferase</fullName>
    </alternativeName>
</protein>
<dbReference type="Gene3D" id="2.80.10.50">
    <property type="match status" value="1"/>
</dbReference>
<evidence type="ECO:0000256" key="3">
    <source>
        <dbReference type="ARBA" id="ARBA00004922"/>
    </source>
</evidence>
<dbReference type="Pfam" id="PF00535">
    <property type="entry name" value="Glycos_transf_2"/>
    <property type="match status" value="1"/>
</dbReference>
<feature type="transmembrane region" description="Helical" evidence="16">
    <location>
        <begin position="12"/>
        <end position="30"/>
    </location>
</feature>
<gene>
    <name evidence="18" type="ORF">PSYICH_LOCUS12070</name>
</gene>
<evidence type="ECO:0000256" key="8">
    <source>
        <dbReference type="ARBA" id="ARBA00022723"/>
    </source>
</evidence>
<keyword evidence="10" id="KW-0735">Signal-anchor</keyword>
<organism evidence="18 19">
    <name type="scientific">Psylliodes chrysocephalus</name>
    <dbReference type="NCBI Taxonomy" id="3402493"/>
    <lineage>
        <taxon>Eukaryota</taxon>
        <taxon>Metazoa</taxon>
        <taxon>Ecdysozoa</taxon>
        <taxon>Arthropoda</taxon>
        <taxon>Hexapoda</taxon>
        <taxon>Insecta</taxon>
        <taxon>Pterygota</taxon>
        <taxon>Neoptera</taxon>
        <taxon>Endopterygota</taxon>
        <taxon>Coleoptera</taxon>
        <taxon>Polyphaga</taxon>
        <taxon>Cucujiformia</taxon>
        <taxon>Chrysomeloidea</taxon>
        <taxon>Chrysomelidae</taxon>
        <taxon>Galerucinae</taxon>
        <taxon>Alticini</taxon>
        <taxon>Psylliodes</taxon>
    </lineage>
</organism>
<dbReference type="OrthoDB" id="6119243at2759"/>
<keyword evidence="6 16" id="KW-0808">Transferase</keyword>
<keyword evidence="11 16" id="KW-1133">Transmembrane helix</keyword>
<comment type="subcellular location">
    <subcellularLocation>
        <location evidence="2 16">Golgi apparatus membrane</location>
        <topology evidence="2 16">Single-pass type II membrane protein</topology>
    </subcellularLocation>
</comment>
<dbReference type="GO" id="GO:0006493">
    <property type="term" value="P:protein O-linked glycosylation"/>
    <property type="evidence" value="ECO:0007669"/>
    <property type="project" value="TreeGrafter"/>
</dbReference>
<dbReference type="InterPro" id="IPR029044">
    <property type="entry name" value="Nucleotide-diphossugar_trans"/>
</dbReference>
<evidence type="ECO:0000313" key="18">
    <source>
        <dbReference type="EMBL" id="CAH1111627.1"/>
    </source>
</evidence>
<evidence type="ECO:0000256" key="7">
    <source>
        <dbReference type="ARBA" id="ARBA00022692"/>
    </source>
</evidence>
<dbReference type="FunFam" id="3.90.550.10:FF:000021">
    <property type="entry name" value="Polypeptide N-acetylgalactosaminyltransferase"/>
    <property type="match status" value="1"/>
</dbReference>
<evidence type="ECO:0000256" key="1">
    <source>
        <dbReference type="ARBA" id="ARBA00001936"/>
    </source>
</evidence>
<dbReference type="CDD" id="cd23462">
    <property type="entry name" value="beta-trefoil_Ricin_Pgant9-like"/>
    <property type="match status" value="1"/>
</dbReference>
<dbReference type="InterPro" id="IPR045885">
    <property type="entry name" value="GalNAc-T"/>
</dbReference>
<evidence type="ECO:0000256" key="14">
    <source>
        <dbReference type="ARBA" id="ARBA00023157"/>
    </source>
</evidence>
<evidence type="ECO:0000256" key="16">
    <source>
        <dbReference type="RuleBase" id="RU361242"/>
    </source>
</evidence>
<dbReference type="InterPro" id="IPR001173">
    <property type="entry name" value="Glyco_trans_2-like"/>
</dbReference>
<dbReference type="GO" id="GO:0046872">
    <property type="term" value="F:metal ion binding"/>
    <property type="evidence" value="ECO:0007669"/>
    <property type="project" value="UniProtKB-KW"/>
</dbReference>
<keyword evidence="13 16" id="KW-0472">Membrane</keyword>